<organism evidence="2 3">
    <name type="scientific">Streptomyces cavernicola</name>
    <dbReference type="NCBI Taxonomy" id="3043613"/>
    <lineage>
        <taxon>Bacteria</taxon>
        <taxon>Bacillati</taxon>
        <taxon>Actinomycetota</taxon>
        <taxon>Actinomycetes</taxon>
        <taxon>Kitasatosporales</taxon>
        <taxon>Streptomycetaceae</taxon>
        <taxon>Streptomyces</taxon>
    </lineage>
</organism>
<protein>
    <submittedName>
        <fullName evidence="2">Dienelactone hydrolase family protein</fullName>
    </submittedName>
</protein>
<evidence type="ECO:0000313" key="2">
    <source>
        <dbReference type="EMBL" id="MDI3405291.1"/>
    </source>
</evidence>
<sequence>MSTIPPPERRRHDTAVVVAHEIYGVNAHIRGVAAALQAYRCDVFTPSFLPSDTVYARAEEALAYREFRRDPGVRAMGGALARFAAGLRERHGGRGYRRVLCVGFSVGATAAWLASGTGALDRAVCFYGSRIRDHLDVEPAAPCLVVLAEHEPGFSGPALARALAGRRGVTTAVHPCRHGFCDPGSPAHSTEHAGRAWDSAVRFLDLEPSGAPSAEPVN</sequence>
<dbReference type="InterPro" id="IPR029058">
    <property type="entry name" value="AB_hydrolase_fold"/>
</dbReference>
<dbReference type="InterPro" id="IPR002925">
    <property type="entry name" value="Dienelactn_hydro"/>
</dbReference>
<dbReference type="Gene3D" id="3.40.50.1820">
    <property type="entry name" value="alpha/beta hydrolase"/>
    <property type="match status" value="1"/>
</dbReference>
<gene>
    <name evidence="2" type="ORF">QIS96_15870</name>
</gene>
<evidence type="ECO:0000313" key="3">
    <source>
        <dbReference type="Proteomes" id="UP001223978"/>
    </source>
</evidence>
<name>A0ABT6SAR9_9ACTN</name>
<dbReference type="Pfam" id="PF01738">
    <property type="entry name" value="DLH"/>
    <property type="match status" value="1"/>
</dbReference>
<feature type="domain" description="Dienelactone hydrolase" evidence="1">
    <location>
        <begin position="12"/>
        <end position="204"/>
    </location>
</feature>
<dbReference type="PANTHER" id="PTHR46623:SF6">
    <property type="entry name" value="ALPHA_BETA-HYDROLASES SUPERFAMILY PROTEIN"/>
    <property type="match status" value="1"/>
</dbReference>
<dbReference type="SUPFAM" id="SSF53474">
    <property type="entry name" value="alpha/beta-Hydrolases"/>
    <property type="match status" value="1"/>
</dbReference>
<evidence type="ECO:0000259" key="1">
    <source>
        <dbReference type="Pfam" id="PF01738"/>
    </source>
</evidence>
<dbReference type="Proteomes" id="UP001223978">
    <property type="component" value="Unassembled WGS sequence"/>
</dbReference>
<dbReference type="GO" id="GO:0016787">
    <property type="term" value="F:hydrolase activity"/>
    <property type="evidence" value="ECO:0007669"/>
    <property type="project" value="UniProtKB-KW"/>
</dbReference>
<keyword evidence="2" id="KW-0378">Hydrolase</keyword>
<accession>A0ABT6SAR9</accession>
<reference evidence="2 3" key="1">
    <citation type="submission" date="2023-05" db="EMBL/GenBank/DDBJ databases">
        <title>Draft genome sequence of Streptomyces sp. B-S-A6 isolated from a cave soil in Thailand.</title>
        <authorList>
            <person name="Chamroensaksri N."/>
            <person name="Muangham S."/>
        </authorList>
    </citation>
    <scope>NUCLEOTIDE SEQUENCE [LARGE SCALE GENOMIC DNA]</scope>
    <source>
        <strain evidence="2 3">B-S-A6</strain>
    </source>
</reference>
<dbReference type="InterPro" id="IPR051049">
    <property type="entry name" value="Dienelactone_hydrolase-like"/>
</dbReference>
<dbReference type="EMBL" id="JASCIQ010000015">
    <property type="protein sequence ID" value="MDI3405291.1"/>
    <property type="molecule type" value="Genomic_DNA"/>
</dbReference>
<keyword evidence="3" id="KW-1185">Reference proteome</keyword>
<proteinExistence type="predicted"/>
<comment type="caution">
    <text evidence="2">The sequence shown here is derived from an EMBL/GenBank/DDBJ whole genome shotgun (WGS) entry which is preliminary data.</text>
</comment>
<dbReference type="RefSeq" id="WP_282543235.1">
    <property type="nucleotide sequence ID" value="NZ_JASCIQ010000015.1"/>
</dbReference>
<dbReference type="PANTHER" id="PTHR46623">
    <property type="entry name" value="CARBOXYMETHYLENEBUTENOLIDASE-RELATED"/>
    <property type="match status" value="1"/>
</dbReference>